<dbReference type="PANTHER" id="PTHR36220">
    <property type="entry name" value="UNNAMED PRODUCT"/>
    <property type="match status" value="1"/>
</dbReference>
<dbReference type="InterPro" id="IPR036322">
    <property type="entry name" value="WD40_repeat_dom_sf"/>
</dbReference>
<name>A0A2T5EFJ6_VIBSP</name>
<dbReference type="EMBL" id="PIFK01000103">
    <property type="protein sequence ID" value="PTP18202.1"/>
    <property type="molecule type" value="Genomic_DNA"/>
</dbReference>
<gene>
    <name evidence="5" type="ORF">CWO07_25145</name>
</gene>
<dbReference type="AlphaFoldDB" id="A0A2T5EFJ6"/>
<evidence type="ECO:0000256" key="1">
    <source>
        <dbReference type="ARBA" id="ARBA00022729"/>
    </source>
</evidence>
<reference evidence="5 6" key="1">
    <citation type="submission" date="2017-11" db="EMBL/GenBank/DDBJ databases">
        <title>Population delineation of vibrios coincides with oyster pathogenicity.</title>
        <authorList>
            <person name="Bruto M."/>
            <person name="Labreuche Y."/>
            <person name="James A."/>
            <person name="Piel D."/>
            <person name="Chenivesse S."/>
            <person name="Petton B."/>
            <person name="Polz M.F."/>
            <person name="Le Roux F."/>
        </authorList>
    </citation>
    <scope>NUCLEOTIDE SEQUENCE [LARGE SCALE GENOMIC DNA]</scope>
    <source>
        <strain evidence="5 6">FF_144</strain>
    </source>
</reference>
<comment type="caution">
    <text evidence="5">The sequence shown here is derived from an EMBL/GenBank/DDBJ whole genome shotgun (WGS) entry which is preliminary data.</text>
</comment>
<dbReference type="SMART" id="SM00191">
    <property type="entry name" value="Int_alpha"/>
    <property type="match status" value="3"/>
</dbReference>
<dbReference type="RefSeq" id="WP_108188455.1">
    <property type="nucleotide sequence ID" value="NZ_PIFK01000103.1"/>
</dbReference>
<proteinExistence type="predicted"/>
<dbReference type="PANTHER" id="PTHR36220:SF1">
    <property type="entry name" value="GAMMA TUBULIN COMPLEX COMPONENT C-TERMINAL DOMAIN-CONTAINING PROTEIN"/>
    <property type="match status" value="1"/>
</dbReference>
<evidence type="ECO:0000313" key="6">
    <source>
        <dbReference type="Proteomes" id="UP000244197"/>
    </source>
</evidence>
<dbReference type="SUPFAM" id="SSF50978">
    <property type="entry name" value="WD40 repeat-like"/>
    <property type="match status" value="1"/>
</dbReference>
<dbReference type="InterPro" id="IPR013517">
    <property type="entry name" value="FG-GAP"/>
</dbReference>
<dbReference type="Pfam" id="PF14312">
    <property type="entry name" value="FG-GAP_2"/>
    <property type="match status" value="1"/>
</dbReference>
<protein>
    <recommendedName>
        <fullName evidence="7">Integrin</fullName>
    </recommendedName>
</protein>
<sequence>MTKKYIFLIFTALNLSACGSGSSPSSDTHQDNSSLTVSQSIQAKSILLEWNKIEGIKHYKLIRYRPSTQGLISEVVESSITGTSYKLKIDLVDFGAASSDYELLACKDNDYCLVQSPQFQLKNLEQTVIRVKTYLDHSEWNNVRFGEALTWQNDHLIVNSGKDTTRVVDIYTKQKSGNYGYDEYITNSTSYNTDGQKTTNSLVGIGNTFEDMMLATSTCSTKKEALVHIKKMHHDNNGRPKLSLKNYSDSSGQALASSGENGGIIIMGDPGKNDAGEVSFFINKDLKFPAASESGIKILRHPSELELKRPDDLAIDAKFGASVAIAEDNVLVIGSPMDSLRKGTGSEVQHGGAVYVYRLNLNPNNYSDIWQLEAVLKLPIPTENSGYGSSVTISKDANLILVGAPGIDQVLSYRYDSQKGFWSNVDTIDPVKAFKGQKFGTGISLSDNGYLAVSAPLAPWRGFGFHHSSDTLEVGGDPDGAVYIYHLTSYGDRDYAWEGVFTGDSVSGVKEEFGKSMMFKPGTDELAIGAPGHPSDPLLDWSDNSWEDAGAVYIF</sequence>
<accession>A0A2T5EFJ6</accession>
<evidence type="ECO:0000256" key="2">
    <source>
        <dbReference type="ARBA" id="ARBA00022737"/>
    </source>
</evidence>
<evidence type="ECO:0000313" key="5">
    <source>
        <dbReference type="EMBL" id="PTP18202.1"/>
    </source>
</evidence>
<evidence type="ECO:0008006" key="7">
    <source>
        <dbReference type="Google" id="ProtNLM"/>
    </source>
</evidence>
<dbReference type="InterPro" id="IPR013519">
    <property type="entry name" value="Int_alpha_beta-p"/>
</dbReference>
<keyword evidence="1 4" id="KW-0732">Signal</keyword>
<dbReference type="InterPro" id="IPR028994">
    <property type="entry name" value="Integrin_alpha_N"/>
</dbReference>
<feature type="signal peptide" evidence="4">
    <location>
        <begin position="1"/>
        <end position="19"/>
    </location>
</feature>
<organism evidence="5 6">
    <name type="scientific">Vibrio splendidus</name>
    <dbReference type="NCBI Taxonomy" id="29497"/>
    <lineage>
        <taxon>Bacteria</taxon>
        <taxon>Pseudomonadati</taxon>
        <taxon>Pseudomonadota</taxon>
        <taxon>Gammaproteobacteria</taxon>
        <taxon>Vibrionales</taxon>
        <taxon>Vibrionaceae</taxon>
        <taxon>Vibrio</taxon>
    </lineage>
</organism>
<feature type="chain" id="PRO_5015505805" description="Integrin" evidence="4">
    <location>
        <begin position="20"/>
        <end position="555"/>
    </location>
</feature>
<evidence type="ECO:0000256" key="3">
    <source>
        <dbReference type="ARBA" id="ARBA00023180"/>
    </source>
</evidence>
<dbReference type="Gene3D" id="2.130.10.130">
    <property type="entry name" value="Integrin alpha, N-terminal"/>
    <property type="match status" value="1"/>
</dbReference>
<keyword evidence="2" id="KW-0677">Repeat</keyword>
<dbReference type="Proteomes" id="UP000244197">
    <property type="component" value="Unassembled WGS sequence"/>
</dbReference>
<evidence type="ECO:0000256" key="4">
    <source>
        <dbReference type="SAM" id="SignalP"/>
    </source>
</evidence>
<keyword evidence="3" id="KW-0325">Glycoprotein</keyword>